<dbReference type="GO" id="GO:0005886">
    <property type="term" value="C:plasma membrane"/>
    <property type="evidence" value="ECO:0007669"/>
    <property type="project" value="TreeGrafter"/>
</dbReference>
<feature type="transmembrane region" description="Helical" evidence="7">
    <location>
        <begin position="43"/>
        <end position="64"/>
    </location>
</feature>
<feature type="transmembrane region" description="Helical" evidence="7">
    <location>
        <begin position="18"/>
        <end position="37"/>
    </location>
</feature>
<evidence type="ECO:0000313" key="9">
    <source>
        <dbReference type="EMBL" id="GHH75450.1"/>
    </source>
</evidence>
<dbReference type="EC" id="2.7.13.3" evidence="2"/>
<dbReference type="AlphaFoldDB" id="A0A919G1G7"/>
<dbReference type="Pfam" id="PF02518">
    <property type="entry name" value="HATPase_c"/>
    <property type="match status" value="1"/>
</dbReference>
<sequence length="580" mass="61172">MVSDQPPPGSRDVPYARVLLLPALLMAAATAGAVVAVTPPARLAVGLCGALCTVLVLVAAAEAVRRGRAARALRAQFTERLAFLERRLAGHDEETVRLGSRIIPDAVFRLKQGSSPDEVIRAVVDEDPDYRDLTKPQRALLRSVLETVDEEEALREVTQRAFVNIARRVQAIVHQQAAELRGMEEDYGRNPEVFDDLLRIDHGTALIGRLADSIAVLGGARPGRQWPRPVPLFSVLRGAMSRILEYQRIELHSVVKVAVKGTAVEPLIHACAELLDNATRYSPPQTTVHVTAVEVQTGIAIEIEDGGVSLSEEARMRAERILSDAQAGIDLNDLGETPRLGMAVVGRLSRMYDMKVSLRQSAYGGVRAVLIAPHDMLTTGPATGLAHGIGASAVPRLGDDGTLVTAVPSKKRRPTGPVPSPVLPTQRTGPGPLEDDAPVVTEWTAMGLPQRRSRVKTPLSQRIAEARAEEAARQAGGSAASSFASPQSRAATQPEREPGLWVEAFMNGVNGVEGPAGGSAPGTGTSAATGTGTGNGSGNEPAADESRTAGPGAGDGRPTGAEQPPARTHSDDVVDEGDPK</sequence>
<keyword evidence="7" id="KW-0812">Transmembrane</keyword>
<feature type="region of interest" description="Disordered" evidence="6">
    <location>
        <begin position="449"/>
        <end position="496"/>
    </location>
</feature>
<dbReference type="GO" id="GO:0000160">
    <property type="term" value="P:phosphorelay signal transduction system"/>
    <property type="evidence" value="ECO:0007669"/>
    <property type="project" value="TreeGrafter"/>
</dbReference>
<feature type="domain" description="Histidine kinase/HSP90-like ATPase" evidence="8">
    <location>
        <begin position="265"/>
        <end position="373"/>
    </location>
</feature>
<dbReference type="InterPro" id="IPR050428">
    <property type="entry name" value="TCS_sensor_his_kinase"/>
</dbReference>
<dbReference type="GO" id="GO:0004673">
    <property type="term" value="F:protein histidine kinase activity"/>
    <property type="evidence" value="ECO:0007669"/>
    <property type="project" value="UniProtKB-EC"/>
</dbReference>
<name>A0A919G1G7_9ACTN</name>
<protein>
    <recommendedName>
        <fullName evidence="2">histidine kinase</fullName>
        <ecNumber evidence="2">2.7.13.3</ecNumber>
    </recommendedName>
</protein>
<feature type="region of interest" description="Disordered" evidence="6">
    <location>
        <begin position="512"/>
        <end position="580"/>
    </location>
</feature>
<evidence type="ECO:0000256" key="1">
    <source>
        <dbReference type="ARBA" id="ARBA00000085"/>
    </source>
</evidence>
<evidence type="ECO:0000256" key="6">
    <source>
        <dbReference type="SAM" id="MobiDB-lite"/>
    </source>
</evidence>
<keyword evidence="10" id="KW-1185">Reference proteome</keyword>
<comment type="caution">
    <text evidence="9">The sequence shown here is derived from an EMBL/GenBank/DDBJ whole genome shotgun (WGS) entry which is preliminary data.</text>
</comment>
<keyword evidence="3" id="KW-0597">Phosphoprotein</keyword>
<dbReference type="InterPro" id="IPR003594">
    <property type="entry name" value="HATPase_dom"/>
</dbReference>
<comment type="catalytic activity">
    <reaction evidence="1">
        <text>ATP + protein L-histidine = ADP + protein N-phospho-L-histidine.</text>
        <dbReference type="EC" id="2.7.13.3"/>
    </reaction>
</comment>
<proteinExistence type="predicted"/>
<keyword evidence="4" id="KW-0808">Transferase</keyword>
<dbReference type="PANTHER" id="PTHR45436:SF5">
    <property type="entry name" value="SENSOR HISTIDINE KINASE TRCS"/>
    <property type="match status" value="1"/>
</dbReference>
<accession>A0A919G1G7</accession>
<reference evidence="9" key="1">
    <citation type="journal article" date="2014" name="Int. J. Syst. Evol. Microbiol.">
        <title>Complete genome sequence of Corynebacterium casei LMG S-19264T (=DSM 44701T), isolated from a smear-ripened cheese.</title>
        <authorList>
            <consortium name="US DOE Joint Genome Institute (JGI-PGF)"/>
            <person name="Walter F."/>
            <person name="Albersmeier A."/>
            <person name="Kalinowski J."/>
            <person name="Ruckert C."/>
        </authorList>
    </citation>
    <scope>NUCLEOTIDE SEQUENCE</scope>
    <source>
        <strain evidence="9">JCM 5069</strain>
    </source>
</reference>
<evidence type="ECO:0000256" key="2">
    <source>
        <dbReference type="ARBA" id="ARBA00012438"/>
    </source>
</evidence>
<dbReference type="EMBL" id="BNCD01000004">
    <property type="protein sequence ID" value="GHH75450.1"/>
    <property type="molecule type" value="Genomic_DNA"/>
</dbReference>
<evidence type="ECO:0000259" key="8">
    <source>
        <dbReference type="Pfam" id="PF02518"/>
    </source>
</evidence>
<dbReference type="RefSeq" id="WP_189930465.1">
    <property type="nucleotide sequence ID" value="NZ_BNCD01000004.1"/>
</dbReference>
<dbReference type="PANTHER" id="PTHR45436">
    <property type="entry name" value="SENSOR HISTIDINE KINASE YKOH"/>
    <property type="match status" value="1"/>
</dbReference>
<feature type="compositionally biased region" description="Basic and acidic residues" evidence="6">
    <location>
        <begin position="568"/>
        <end position="580"/>
    </location>
</feature>
<evidence type="ECO:0000256" key="4">
    <source>
        <dbReference type="ARBA" id="ARBA00022679"/>
    </source>
</evidence>
<dbReference type="Gene3D" id="3.30.565.10">
    <property type="entry name" value="Histidine kinase-like ATPase, C-terminal domain"/>
    <property type="match status" value="1"/>
</dbReference>
<reference evidence="9" key="2">
    <citation type="submission" date="2020-09" db="EMBL/GenBank/DDBJ databases">
        <authorList>
            <person name="Sun Q."/>
            <person name="Ohkuma M."/>
        </authorList>
    </citation>
    <scope>NUCLEOTIDE SEQUENCE</scope>
    <source>
        <strain evidence="9">JCM 5069</strain>
    </source>
</reference>
<dbReference type="SUPFAM" id="SSF55874">
    <property type="entry name" value="ATPase domain of HSP90 chaperone/DNA topoisomerase II/histidine kinase"/>
    <property type="match status" value="1"/>
</dbReference>
<organism evidence="9 10">
    <name type="scientific">Streptomyces sulfonofaciens</name>
    <dbReference type="NCBI Taxonomy" id="68272"/>
    <lineage>
        <taxon>Bacteria</taxon>
        <taxon>Bacillati</taxon>
        <taxon>Actinomycetota</taxon>
        <taxon>Actinomycetes</taxon>
        <taxon>Kitasatosporales</taxon>
        <taxon>Streptomycetaceae</taxon>
        <taxon>Streptomyces</taxon>
    </lineage>
</organism>
<keyword evidence="7" id="KW-1133">Transmembrane helix</keyword>
<evidence type="ECO:0000256" key="7">
    <source>
        <dbReference type="SAM" id="Phobius"/>
    </source>
</evidence>
<keyword evidence="7" id="KW-0472">Membrane</keyword>
<feature type="region of interest" description="Disordered" evidence="6">
    <location>
        <begin position="405"/>
        <end position="437"/>
    </location>
</feature>
<evidence type="ECO:0000256" key="3">
    <source>
        <dbReference type="ARBA" id="ARBA00022553"/>
    </source>
</evidence>
<dbReference type="Proteomes" id="UP000603708">
    <property type="component" value="Unassembled WGS sequence"/>
</dbReference>
<feature type="compositionally biased region" description="Low complexity" evidence="6">
    <location>
        <begin position="473"/>
        <end position="491"/>
    </location>
</feature>
<gene>
    <name evidence="9" type="ORF">GCM10018793_18790</name>
</gene>
<evidence type="ECO:0000256" key="5">
    <source>
        <dbReference type="ARBA" id="ARBA00022777"/>
    </source>
</evidence>
<keyword evidence="5" id="KW-0418">Kinase</keyword>
<dbReference type="InterPro" id="IPR036890">
    <property type="entry name" value="HATPase_C_sf"/>
</dbReference>
<evidence type="ECO:0000313" key="10">
    <source>
        <dbReference type="Proteomes" id="UP000603708"/>
    </source>
</evidence>